<evidence type="ECO:0000259" key="1">
    <source>
        <dbReference type="Pfam" id="PF13456"/>
    </source>
</evidence>
<dbReference type="KEGG" id="rsz:108833789"/>
<dbReference type="CDD" id="cd06222">
    <property type="entry name" value="RNase_H_like"/>
    <property type="match status" value="1"/>
</dbReference>
<protein>
    <submittedName>
        <fullName evidence="3">Uncharacterized protein LOC108833789</fullName>
    </submittedName>
</protein>
<keyword evidence="2" id="KW-1185">Reference proteome</keyword>
<dbReference type="Gene3D" id="3.30.420.10">
    <property type="entry name" value="Ribonuclease H-like superfamily/Ribonuclease H"/>
    <property type="match status" value="1"/>
</dbReference>
<dbReference type="RefSeq" id="XP_018462688.1">
    <property type="nucleotide sequence ID" value="XM_018607186.1"/>
</dbReference>
<dbReference type="InterPro" id="IPR012337">
    <property type="entry name" value="RNaseH-like_sf"/>
</dbReference>
<dbReference type="OrthoDB" id="1733298at2759"/>
<accession>A0A6J0LS72</accession>
<dbReference type="InterPro" id="IPR036397">
    <property type="entry name" value="RNaseH_sf"/>
</dbReference>
<dbReference type="GO" id="GO:0004523">
    <property type="term" value="F:RNA-DNA hybrid ribonuclease activity"/>
    <property type="evidence" value="ECO:0007669"/>
    <property type="project" value="InterPro"/>
</dbReference>
<dbReference type="PANTHER" id="PTHR47074:SF48">
    <property type="entry name" value="POLYNUCLEOTIDYL TRANSFERASE, RIBONUCLEASE H-LIKE SUPERFAMILY PROTEIN"/>
    <property type="match status" value="1"/>
</dbReference>
<dbReference type="AlphaFoldDB" id="A0A6J0LS72"/>
<proteinExistence type="predicted"/>
<reference evidence="2" key="1">
    <citation type="journal article" date="2019" name="Database">
        <title>The radish genome database (RadishGD): an integrated information resource for radish genomics.</title>
        <authorList>
            <person name="Yu H.J."/>
            <person name="Baek S."/>
            <person name="Lee Y.J."/>
            <person name="Cho A."/>
            <person name="Mun J.H."/>
        </authorList>
    </citation>
    <scope>NUCLEOTIDE SEQUENCE [LARGE SCALE GENOMIC DNA]</scope>
    <source>
        <strain evidence="2">cv. WK10039</strain>
    </source>
</reference>
<gene>
    <name evidence="3" type="primary">LOC108833789</name>
</gene>
<reference evidence="3" key="2">
    <citation type="submission" date="2025-08" db="UniProtKB">
        <authorList>
            <consortium name="RefSeq"/>
        </authorList>
    </citation>
    <scope>IDENTIFICATION</scope>
    <source>
        <tissue evidence="3">Leaf</tissue>
    </source>
</reference>
<dbReference type="GeneID" id="108833789"/>
<sequence>MADVVDAMERRKALTICCFSVIMLDKSGLKQTFMFPQEKEYPTEEVEEGFVPWLLWRIWKNRNEFVFRGTDYMAQATTRKAWEDAVAWRDRVEVEIEEVKRPAAEAPIVKWKPPDSLKFKCNTDGAWTKESELGGVGWILRDHHGLLVWAGARKMTGLRSAIEAEAEALRWASQTLAGFGYKEVTFESDSLQLVKMLKGEEKWWTVLEPILQDIVISLSVIAGWKVQFVPRDGNKSADRIAKETSTFMSFVPKLYSMMPLWLSSCLQADKPFVRQ</sequence>
<feature type="domain" description="RNase H type-1" evidence="1">
    <location>
        <begin position="122"/>
        <end position="243"/>
    </location>
</feature>
<dbReference type="InterPro" id="IPR052929">
    <property type="entry name" value="RNase_H-like_EbsB-rel"/>
</dbReference>
<dbReference type="PANTHER" id="PTHR47074">
    <property type="entry name" value="BNAC02G40300D PROTEIN"/>
    <property type="match status" value="1"/>
</dbReference>
<name>A0A6J0LS72_RAPSA</name>
<dbReference type="Pfam" id="PF13456">
    <property type="entry name" value="RVT_3"/>
    <property type="match status" value="1"/>
</dbReference>
<dbReference type="GO" id="GO:0003676">
    <property type="term" value="F:nucleic acid binding"/>
    <property type="evidence" value="ECO:0007669"/>
    <property type="project" value="InterPro"/>
</dbReference>
<dbReference type="SUPFAM" id="SSF53098">
    <property type="entry name" value="Ribonuclease H-like"/>
    <property type="match status" value="1"/>
</dbReference>
<dbReference type="Proteomes" id="UP000504610">
    <property type="component" value="Chromosome 7"/>
</dbReference>
<organism evidence="2 3">
    <name type="scientific">Raphanus sativus</name>
    <name type="common">Radish</name>
    <name type="synonym">Raphanus raphanistrum var. sativus</name>
    <dbReference type="NCBI Taxonomy" id="3726"/>
    <lineage>
        <taxon>Eukaryota</taxon>
        <taxon>Viridiplantae</taxon>
        <taxon>Streptophyta</taxon>
        <taxon>Embryophyta</taxon>
        <taxon>Tracheophyta</taxon>
        <taxon>Spermatophyta</taxon>
        <taxon>Magnoliopsida</taxon>
        <taxon>eudicotyledons</taxon>
        <taxon>Gunneridae</taxon>
        <taxon>Pentapetalae</taxon>
        <taxon>rosids</taxon>
        <taxon>malvids</taxon>
        <taxon>Brassicales</taxon>
        <taxon>Brassicaceae</taxon>
        <taxon>Brassiceae</taxon>
        <taxon>Raphanus</taxon>
    </lineage>
</organism>
<dbReference type="InterPro" id="IPR044730">
    <property type="entry name" value="RNase_H-like_dom_plant"/>
</dbReference>
<dbReference type="InterPro" id="IPR002156">
    <property type="entry name" value="RNaseH_domain"/>
</dbReference>
<evidence type="ECO:0000313" key="3">
    <source>
        <dbReference type="RefSeq" id="XP_018462688.1"/>
    </source>
</evidence>
<evidence type="ECO:0000313" key="2">
    <source>
        <dbReference type="Proteomes" id="UP000504610"/>
    </source>
</evidence>